<dbReference type="Gramene" id="TraesROB_scaffold_007621_01G000400.1">
    <property type="protein sequence ID" value="TraesROB_scaffold_007621_01G000400.1"/>
    <property type="gene ID" value="TraesROB_scaffold_007621_01G000400"/>
</dbReference>
<dbReference type="Proteomes" id="UP000019116">
    <property type="component" value="Chromosome 7A"/>
</dbReference>
<dbReference type="Gramene" id="TraesCS7A03G0311300.1">
    <property type="protein sequence ID" value="TraesCS7A03G0311300.1.CDS1"/>
    <property type="gene ID" value="TraesCS7A03G0311300"/>
</dbReference>
<dbReference type="RefSeq" id="XP_044429423.1">
    <property type="nucleotide sequence ID" value="XM_044573488.1"/>
</dbReference>
<dbReference type="OrthoDB" id="663624at2759"/>
<dbReference type="Gramene" id="TraesSTA7A03G03839850.1">
    <property type="protein sequence ID" value="TraesSTA7A03G03839850.1.CDS1"/>
    <property type="gene ID" value="TraesSTA7A03G03839850"/>
</dbReference>
<protein>
    <submittedName>
        <fullName evidence="2">Uncharacterized protein</fullName>
    </submittedName>
</protein>
<evidence type="ECO:0000256" key="1">
    <source>
        <dbReference type="SAM" id="MobiDB-lite"/>
    </source>
</evidence>
<dbReference type="Gramene" id="TraesLAC7A03G03797650.1">
    <property type="protein sequence ID" value="TraesLAC7A03G03797650.1.CDS1"/>
    <property type="gene ID" value="TraesLAC7A03G03797650"/>
</dbReference>
<accession>A0A3B6R9W3</accession>
<reference evidence="2" key="1">
    <citation type="submission" date="2018-08" db="EMBL/GenBank/DDBJ databases">
        <authorList>
            <person name="Rossello M."/>
        </authorList>
    </citation>
    <scope>NUCLEOTIDE SEQUENCE [LARGE SCALE GENOMIC DNA]</scope>
    <source>
        <strain evidence="2">cv. Chinese Spring</strain>
    </source>
</reference>
<reference evidence="2" key="2">
    <citation type="submission" date="2018-10" db="UniProtKB">
        <authorList>
            <consortium name="EnsemblPlants"/>
        </authorList>
    </citation>
    <scope>IDENTIFICATION</scope>
</reference>
<dbReference type="Gramene" id="TraesCAD_scaffold_026180_01G000400.1">
    <property type="protein sequence ID" value="TraesCAD_scaffold_026180_01G000400.1"/>
    <property type="gene ID" value="TraesCAD_scaffold_026180_01G000400"/>
</dbReference>
<dbReference type="Gramene" id="TraesARI7A03G03815840.1">
    <property type="protein sequence ID" value="TraesARI7A03G03815840.1.CDS1"/>
    <property type="gene ID" value="TraesARI7A03G03815840"/>
</dbReference>
<sequence>MGLPLEQWRGSEEADSGGGKQAEASGCRTPSGSKARAAADGGCPAPPRKRRAAPGAVSRQGGRGFYAGADVEAFFAANNL</sequence>
<gene>
    <name evidence="2" type="primary">LOC123154874</name>
</gene>
<name>A0A3B6R9W3_WHEAT</name>
<dbReference type="Gramene" id="TraesRN7B0100087500.1">
    <property type="protein sequence ID" value="TraesRN7B0100087500.1"/>
    <property type="gene ID" value="TraesRN7B0100087500"/>
</dbReference>
<dbReference type="Gramene" id="TraesPARA_EIv1.0_2257080.1">
    <property type="protein sequence ID" value="TraesPARA_EIv1.0_2257080.1.CDS1"/>
    <property type="gene ID" value="TraesPARA_EIv1.0_2257080"/>
</dbReference>
<evidence type="ECO:0000313" key="2">
    <source>
        <dbReference type="EnsemblPlants" id="TraesCS7A02G131900.1.cds1"/>
    </source>
</evidence>
<feature type="region of interest" description="Disordered" evidence="1">
    <location>
        <begin position="1"/>
        <end position="63"/>
    </location>
</feature>
<organism evidence="2">
    <name type="scientific">Triticum aestivum</name>
    <name type="common">Wheat</name>
    <dbReference type="NCBI Taxonomy" id="4565"/>
    <lineage>
        <taxon>Eukaryota</taxon>
        <taxon>Viridiplantae</taxon>
        <taxon>Streptophyta</taxon>
        <taxon>Embryophyta</taxon>
        <taxon>Tracheophyta</taxon>
        <taxon>Spermatophyta</taxon>
        <taxon>Magnoliopsida</taxon>
        <taxon>Liliopsida</taxon>
        <taxon>Poales</taxon>
        <taxon>Poaceae</taxon>
        <taxon>BOP clade</taxon>
        <taxon>Pooideae</taxon>
        <taxon>Triticodae</taxon>
        <taxon>Triticeae</taxon>
        <taxon>Triticinae</taxon>
        <taxon>Triticum</taxon>
    </lineage>
</organism>
<dbReference type="EnsemblPlants" id="TraesCS7A02G131900.1">
    <property type="protein sequence ID" value="TraesCS7A02G131900.1.cds1"/>
    <property type="gene ID" value="TraesCS7A02G131900"/>
</dbReference>
<dbReference type="AlphaFoldDB" id="A0A3B6R9W3"/>
<dbReference type="Gramene" id="TraesCLE_scaffold_064563_01G000300.1">
    <property type="protein sequence ID" value="TraesCLE_scaffold_064563_01G000300.1"/>
    <property type="gene ID" value="TraesCLE_scaffold_064563_01G000300"/>
</dbReference>
<dbReference type="Gramene" id="TraesLDM7A03G03851740.1">
    <property type="protein sequence ID" value="TraesLDM7A03G03851740.1.CDS1"/>
    <property type="gene ID" value="TraesLDM7A03G03851740"/>
</dbReference>
<dbReference type="Gramene" id="TraesCS7A02G131900.1">
    <property type="protein sequence ID" value="TraesCS7A02G131900.1.cds1"/>
    <property type="gene ID" value="TraesCS7A02G131900"/>
</dbReference>
<proteinExistence type="predicted"/>
<dbReference type="Gramene" id="TraesMAC7A03G03846460.1">
    <property type="protein sequence ID" value="TraesMAC7A03G03846460.1.CDS1"/>
    <property type="gene ID" value="TraesMAC7A03G03846460"/>
</dbReference>
<dbReference type="GeneID" id="123154874"/>
<dbReference type="Gramene" id="TraesJAG7A03G03827110.1">
    <property type="protein sequence ID" value="TraesJAG7A03G03827110.1.CDS1"/>
    <property type="gene ID" value="TraesJAG7A03G03827110"/>
</dbReference>
<dbReference type="Gramene" id="TraesWEE_scaffold_004551_01G000400.1">
    <property type="protein sequence ID" value="TraesWEE_scaffold_004551_01G000400.1"/>
    <property type="gene ID" value="TraesWEE_scaffold_004551_01G000400"/>
</dbReference>
<evidence type="ECO:0000313" key="3">
    <source>
        <dbReference type="Proteomes" id="UP000019116"/>
    </source>
</evidence>
<dbReference type="Gramene" id="TraesSYM7A03G03795950.1">
    <property type="protein sequence ID" value="TraesSYM7A03G03795950.1.CDS1"/>
    <property type="gene ID" value="TraesSYM7A03G03795950"/>
</dbReference>
<keyword evidence="3" id="KW-1185">Reference proteome</keyword>